<reference evidence="2" key="1">
    <citation type="submission" date="2018-02" db="EMBL/GenBank/DDBJ databases">
        <authorList>
            <person name="Cohen D.B."/>
            <person name="Kent A.D."/>
        </authorList>
    </citation>
    <scope>NUCLEOTIDE SEQUENCE</scope>
</reference>
<dbReference type="InterPro" id="IPR008889">
    <property type="entry name" value="VQ"/>
</dbReference>
<dbReference type="PANTHER" id="PTHR34777:SF1">
    <property type="entry name" value="VQ MOTIF-CONTAINING PROTEIN 10"/>
    <property type="match status" value="1"/>
</dbReference>
<proteinExistence type="predicted"/>
<feature type="domain" description="VQ" evidence="1">
    <location>
        <begin position="13"/>
        <end position="39"/>
    </location>
</feature>
<sequence length="98" mass="11129">MSGCNREPVKVVIINTHYVETDAMSFKSVVQKLTGKDSTVAEGKESDSKILKERMEKMAAGRMTQSGGKKAVLMKNISFKEFDRLLREMPPIYELWND</sequence>
<organism evidence="2">
    <name type="scientific">Fagus sylvatica</name>
    <name type="common">Beechnut</name>
    <dbReference type="NCBI Taxonomy" id="28930"/>
    <lineage>
        <taxon>Eukaryota</taxon>
        <taxon>Viridiplantae</taxon>
        <taxon>Streptophyta</taxon>
        <taxon>Embryophyta</taxon>
        <taxon>Tracheophyta</taxon>
        <taxon>Spermatophyta</taxon>
        <taxon>Magnoliopsida</taxon>
        <taxon>eudicotyledons</taxon>
        <taxon>Gunneridae</taxon>
        <taxon>Pentapetalae</taxon>
        <taxon>rosids</taxon>
        <taxon>fabids</taxon>
        <taxon>Fagales</taxon>
        <taxon>Fagaceae</taxon>
        <taxon>Fagus</taxon>
    </lineage>
</organism>
<dbReference type="Pfam" id="PF05678">
    <property type="entry name" value="VQ"/>
    <property type="match status" value="1"/>
</dbReference>
<evidence type="ECO:0000313" key="2">
    <source>
        <dbReference type="EMBL" id="SPD21406.1"/>
    </source>
</evidence>
<evidence type="ECO:0000313" key="3">
    <source>
        <dbReference type="EMBL" id="SPD29268.1"/>
    </source>
</evidence>
<dbReference type="InterPro" id="IPR039608">
    <property type="entry name" value="VQ_1/10"/>
</dbReference>
<name>A0A2N9I5W6_FAGSY</name>
<dbReference type="PANTHER" id="PTHR34777">
    <property type="entry name" value="VQ MOTIF-CONTAINING PROTEIN 10"/>
    <property type="match status" value="1"/>
</dbReference>
<dbReference type="EMBL" id="OIVN01006266">
    <property type="protein sequence ID" value="SPD29268.1"/>
    <property type="molecule type" value="Genomic_DNA"/>
</dbReference>
<dbReference type="AlphaFoldDB" id="A0A2N9I5W6"/>
<dbReference type="EMBL" id="OIVN01005214">
    <property type="protein sequence ID" value="SPD21406.1"/>
    <property type="molecule type" value="Genomic_DNA"/>
</dbReference>
<gene>
    <name evidence="2" type="ORF">FSB_LOCUS49288</name>
    <name evidence="3" type="ORF">FSB_LOCUS57150</name>
</gene>
<accession>A0A2N9I5W6</accession>
<evidence type="ECO:0000259" key="1">
    <source>
        <dbReference type="Pfam" id="PF05678"/>
    </source>
</evidence>
<protein>
    <recommendedName>
        <fullName evidence="1">VQ domain-containing protein</fullName>
    </recommendedName>
</protein>